<evidence type="ECO:0008006" key="3">
    <source>
        <dbReference type="Google" id="ProtNLM"/>
    </source>
</evidence>
<dbReference type="InterPro" id="IPR011048">
    <property type="entry name" value="Haem_d1_sf"/>
</dbReference>
<dbReference type="OrthoDB" id="6721831at2"/>
<reference evidence="2" key="1">
    <citation type="submission" date="2015-08" db="EMBL/GenBank/DDBJ databases">
        <authorList>
            <person name="Kim K.M."/>
        </authorList>
    </citation>
    <scope>NUCLEOTIDE SEQUENCE [LARGE SCALE GENOMIC DNA]</scope>
    <source>
        <strain evidence="2">KCTC 23892</strain>
    </source>
</reference>
<organism evidence="1 2">
    <name type="scientific">Kangiella sediminilitoris</name>
    <dbReference type="NCBI Taxonomy" id="1144748"/>
    <lineage>
        <taxon>Bacteria</taxon>
        <taxon>Pseudomonadati</taxon>
        <taxon>Pseudomonadota</taxon>
        <taxon>Gammaproteobacteria</taxon>
        <taxon>Kangiellales</taxon>
        <taxon>Kangiellaceae</taxon>
        <taxon>Kangiella</taxon>
    </lineage>
</organism>
<name>A0A1B3BAJ0_9GAMM</name>
<dbReference type="Gene3D" id="2.130.10.10">
    <property type="entry name" value="YVTN repeat-like/Quinoprotein amine dehydrogenase"/>
    <property type="match status" value="2"/>
</dbReference>
<evidence type="ECO:0000313" key="2">
    <source>
        <dbReference type="Proteomes" id="UP000094147"/>
    </source>
</evidence>
<dbReference type="Pfam" id="PF08309">
    <property type="entry name" value="LVIVD"/>
    <property type="match status" value="11"/>
</dbReference>
<protein>
    <recommendedName>
        <fullName evidence="3">LVIVD repeat protein</fullName>
    </recommendedName>
</protein>
<dbReference type="KEGG" id="ksd:KS2013_1064"/>
<dbReference type="InterPro" id="IPR013211">
    <property type="entry name" value="LVIVD"/>
</dbReference>
<accession>A0A1B3BAJ0</accession>
<proteinExistence type="predicted"/>
<gene>
    <name evidence="1" type="ORF">KS2013_1064</name>
</gene>
<dbReference type="Proteomes" id="UP000094147">
    <property type="component" value="Chromosome"/>
</dbReference>
<keyword evidence="2" id="KW-1185">Reference proteome</keyword>
<sequence>MRDIFVLLQRGKLSILFILFLCGFLICFSPNIAFSKASETPVASSGPSSIDLAMSGRWNQGPVFASAVSGHYMYFGSSGTVRVVEVEKDSSGNATAWQEVASISTDGVVRDMLIEGDYLYIADGSGWMRVINVRNPANPKLSGKVRLNSEIKSIHFHDNNIYIAAGWTGIHIINVSNAEKPILVNTYKSGGYVLDIVVAKNTGFIAAGQDHGLQIVDLADLSNPKLLSSHEISGSAAGIDSNGEYAYVVNMDDEEPGLHIFDVTVREKPVKIAVQPLIYGAERVRLEGNMVYVAGVANDAGLIVIDVSNPEKPKKMGSWWDSTCSESVTIDNQIAYLAHGDQGLEILDVRDPNDPSVIKHFSAAGRVRGVDTQGQLAFVANGYRGLKIVDVSNHANPVDLSELKTYRALDVDVAGPFAHVADDWAGYKLIDISNPKAPKLVAELDTPGYAEDIFVLQNMVYIADGEGGLRILDLSDPSSPKEVSSVPVEGGYAYEVYVAGDFAYLAAGEAGLLEINVSNPKRPIVYSQYKLDNKKFEVRGVAVEGSRVYVAGGYTGMTILDISIPSELRLVGRFETKKRANNVSVVNNKAYLVDSDHIRVIDVSQPSLPKEIDDHPVPASAAKIHSSLKGVFVAGMESGLLIFEP</sequence>
<evidence type="ECO:0000313" key="1">
    <source>
        <dbReference type="EMBL" id="AOE49784.1"/>
    </source>
</evidence>
<dbReference type="InterPro" id="IPR015943">
    <property type="entry name" value="WD40/YVTN_repeat-like_dom_sf"/>
</dbReference>
<dbReference type="AlphaFoldDB" id="A0A1B3BAJ0"/>
<dbReference type="EMBL" id="CP012418">
    <property type="protein sequence ID" value="AOE49784.1"/>
    <property type="molecule type" value="Genomic_DNA"/>
</dbReference>
<dbReference type="SUPFAM" id="SSF51004">
    <property type="entry name" value="C-terminal (heme d1) domain of cytochrome cd1-nitrite reductase"/>
    <property type="match status" value="2"/>
</dbReference>